<reference evidence="1" key="1">
    <citation type="journal article" date="2014" name="Front. Microbiol.">
        <title>High frequency of phylogenetically diverse reductive dehalogenase-homologous genes in deep subseafloor sedimentary metagenomes.</title>
        <authorList>
            <person name="Kawai M."/>
            <person name="Futagami T."/>
            <person name="Toyoda A."/>
            <person name="Takaki Y."/>
            <person name="Nishi S."/>
            <person name="Hori S."/>
            <person name="Arai W."/>
            <person name="Tsubouchi T."/>
            <person name="Morono Y."/>
            <person name="Uchiyama I."/>
            <person name="Ito T."/>
            <person name="Fujiyama A."/>
            <person name="Inagaki F."/>
            <person name="Takami H."/>
        </authorList>
    </citation>
    <scope>NUCLEOTIDE SEQUENCE</scope>
    <source>
        <strain evidence="1">Expedition CK06-06</strain>
    </source>
</reference>
<protein>
    <submittedName>
        <fullName evidence="1">Uncharacterized protein</fullName>
    </submittedName>
</protein>
<organism evidence="1">
    <name type="scientific">marine sediment metagenome</name>
    <dbReference type="NCBI Taxonomy" id="412755"/>
    <lineage>
        <taxon>unclassified sequences</taxon>
        <taxon>metagenomes</taxon>
        <taxon>ecological metagenomes</taxon>
    </lineage>
</organism>
<name>X1R4K5_9ZZZZ</name>
<comment type="caution">
    <text evidence="1">The sequence shown here is derived from an EMBL/GenBank/DDBJ whole genome shotgun (WGS) entry which is preliminary data.</text>
</comment>
<gene>
    <name evidence="1" type="ORF">S06H3_55508</name>
</gene>
<accession>X1R4K5</accession>
<dbReference type="EMBL" id="BARV01035593">
    <property type="protein sequence ID" value="GAI58050.1"/>
    <property type="molecule type" value="Genomic_DNA"/>
</dbReference>
<dbReference type="AlphaFoldDB" id="X1R4K5"/>
<feature type="non-terminal residue" evidence="1">
    <location>
        <position position="63"/>
    </location>
</feature>
<evidence type="ECO:0000313" key="1">
    <source>
        <dbReference type="EMBL" id="GAI58050.1"/>
    </source>
</evidence>
<sequence length="63" mass="7576">MKVRIEINKKTKEDKYIFDFLGYTLDDDRLPEYVGKRAVTKANYEILIKDLYLIQQALIQKKH</sequence>
<proteinExistence type="predicted"/>